<evidence type="ECO:0000313" key="10">
    <source>
        <dbReference type="RefSeq" id="XP_014477896.1"/>
    </source>
</evidence>
<evidence type="ECO:0000256" key="1">
    <source>
        <dbReference type="ARBA" id="ARBA00022669"/>
    </source>
</evidence>
<dbReference type="SMART" id="SM00494">
    <property type="entry name" value="ChtBD2"/>
    <property type="match status" value="3"/>
</dbReference>
<dbReference type="Proteomes" id="UP000515204">
    <property type="component" value="Unplaced"/>
</dbReference>
<feature type="domain" description="Chitin-binding type-2" evidence="8">
    <location>
        <begin position="124"/>
        <end position="179"/>
    </location>
</feature>
<evidence type="ECO:0000256" key="6">
    <source>
        <dbReference type="SAM" id="MobiDB-lite"/>
    </source>
</evidence>
<keyword evidence="3" id="KW-0677">Repeat</keyword>
<keyword evidence="9" id="KW-1185">Reference proteome</keyword>
<dbReference type="OrthoDB" id="8197172at2759"/>
<dbReference type="InterPro" id="IPR051940">
    <property type="entry name" value="Chitin_bind-dev_reg"/>
</dbReference>
<dbReference type="PROSITE" id="PS50940">
    <property type="entry name" value="CHIT_BIND_II"/>
    <property type="match status" value="3"/>
</dbReference>
<accession>A0A6P3XHF3</accession>
<keyword evidence="5" id="KW-0325">Glycoprotein</keyword>
<dbReference type="Pfam" id="PF01607">
    <property type="entry name" value="CBM_14"/>
    <property type="match status" value="2"/>
</dbReference>
<protein>
    <submittedName>
        <fullName evidence="10">WAS/WASL-interacting protein family member 3-like</fullName>
    </submittedName>
</protein>
<dbReference type="Gene3D" id="2.170.140.10">
    <property type="entry name" value="Chitin binding domain"/>
    <property type="match status" value="2"/>
</dbReference>
<feature type="domain" description="Chitin-binding type-2" evidence="8">
    <location>
        <begin position="193"/>
        <end position="248"/>
    </location>
</feature>
<evidence type="ECO:0000256" key="3">
    <source>
        <dbReference type="ARBA" id="ARBA00022737"/>
    </source>
</evidence>
<evidence type="ECO:0000256" key="5">
    <source>
        <dbReference type="ARBA" id="ARBA00023180"/>
    </source>
</evidence>
<feature type="signal peptide" evidence="7">
    <location>
        <begin position="1"/>
        <end position="19"/>
    </location>
</feature>
<dbReference type="PANTHER" id="PTHR23301">
    <property type="entry name" value="CHITIN BINDING PERITROPHIN-A"/>
    <property type="match status" value="1"/>
</dbReference>
<evidence type="ECO:0000313" key="9">
    <source>
        <dbReference type="Proteomes" id="UP000515204"/>
    </source>
</evidence>
<evidence type="ECO:0000256" key="4">
    <source>
        <dbReference type="ARBA" id="ARBA00023157"/>
    </source>
</evidence>
<proteinExistence type="predicted"/>
<organism evidence="9 10">
    <name type="scientific">Dinoponera quadriceps</name>
    <name type="common">South American ant</name>
    <dbReference type="NCBI Taxonomy" id="609295"/>
    <lineage>
        <taxon>Eukaryota</taxon>
        <taxon>Metazoa</taxon>
        <taxon>Ecdysozoa</taxon>
        <taxon>Arthropoda</taxon>
        <taxon>Hexapoda</taxon>
        <taxon>Insecta</taxon>
        <taxon>Pterygota</taxon>
        <taxon>Neoptera</taxon>
        <taxon>Endopterygota</taxon>
        <taxon>Hymenoptera</taxon>
        <taxon>Apocrita</taxon>
        <taxon>Aculeata</taxon>
        <taxon>Formicoidea</taxon>
        <taxon>Formicidae</taxon>
        <taxon>Ponerinae</taxon>
        <taxon>Ponerini</taxon>
        <taxon>Dinoponera</taxon>
    </lineage>
</organism>
<reference evidence="10" key="1">
    <citation type="submission" date="2025-08" db="UniProtKB">
        <authorList>
            <consortium name="RefSeq"/>
        </authorList>
    </citation>
    <scope>IDENTIFICATION</scope>
</reference>
<evidence type="ECO:0000256" key="2">
    <source>
        <dbReference type="ARBA" id="ARBA00022729"/>
    </source>
</evidence>
<feature type="region of interest" description="Disordered" evidence="6">
    <location>
        <begin position="97"/>
        <end position="120"/>
    </location>
</feature>
<dbReference type="AlphaFoldDB" id="A0A6P3XHF3"/>
<dbReference type="GO" id="GO:0008061">
    <property type="term" value="F:chitin binding"/>
    <property type="evidence" value="ECO:0007669"/>
    <property type="project" value="UniProtKB-KW"/>
</dbReference>
<dbReference type="GO" id="GO:0005576">
    <property type="term" value="C:extracellular region"/>
    <property type="evidence" value="ECO:0007669"/>
    <property type="project" value="InterPro"/>
</dbReference>
<evidence type="ECO:0000256" key="7">
    <source>
        <dbReference type="SAM" id="SignalP"/>
    </source>
</evidence>
<feature type="chain" id="PRO_5027745670" evidence="7">
    <location>
        <begin position="20"/>
        <end position="445"/>
    </location>
</feature>
<dbReference type="InterPro" id="IPR036508">
    <property type="entry name" value="Chitin-bd_dom_sf"/>
</dbReference>
<feature type="domain" description="Chitin-binding type-2" evidence="8">
    <location>
        <begin position="393"/>
        <end position="445"/>
    </location>
</feature>
<name>A0A6P3XHF3_DINQU</name>
<feature type="region of interest" description="Disordered" evidence="6">
    <location>
        <begin position="250"/>
        <end position="340"/>
    </location>
</feature>
<dbReference type="RefSeq" id="XP_014477896.1">
    <property type="nucleotide sequence ID" value="XM_014622410.1"/>
</dbReference>
<dbReference type="InterPro" id="IPR002557">
    <property type="entry name" value="Chitin-bd_dom"/>
</dbReference>
<keyword evidence="2 7" id="KW-0732">Signal</keyword>
<feature type="compositionally biased region" description="Pro residues" evidence="6">
    <location>
        <begin position="259"/>
        <end position="322"/>
    </location>
</feature>
<sequence>MRVKVLLVLTVLAAGSVNAARRRVRSTTAVTTMTTTTPTSFIGRQLGFVGQPEEGETLWDNYDIQKLDSRAETWKNSSNASEKHDEAVFNTGRQYPGFPGNPGETNELPSPISPQPVPPPQHPAPGCLGLRGQYPSPKSCANYLNCWDDVVIEQTCPNGLLFNDVTNVCDFDYNVNCGNRPPATPKPPLPPGSKLCPDPNGRYRSSTNCSEFYVCLAGRPIKFSCPRGLVYNDVLNVCDYPYNVDCKGTATPKPQSPTQTPPQTPSHPSPTYPSPKPPTYPSPQPPIYPSQPPTYPPQSPTYPPQPPTYQPQPYPPPPPSYPGNPWLSKVEPDPWNQRPPASQIEIDKERLQQEELNFSNGQPLGNQPLDVTETSSLANPWNLLQVVPPEMMNAPCKDGDVHRLNEACTNMVVCRNERPQIVRCLSGFSYDKPSDSCRPFSVAKC</sequence>
<dbReference type="SUPFAM" id="SSF57625">
    <property type="entry name" value="Invertebrate chitin-binding proteins"/>
    <property type="match status" value="2"/>
</dbReference>
<evidence type="ECO:0000259" key="8">
    <source>
        <dbReference type="PROSITE" id="PS50940"/>
    </source>
</evidence>
<feature type="compositionally biased region" description="Pro residues" evidence="6">
    <location>
        <begin position="111"/>
        <end position="120"/>
    </location>
</feature>
<dbReference type="PANTHER" id="PTHR23301:SF0">
    <property type="entry name" value="CHITIN-BINDING TYPE-2 DOMAIN-CONTAINING PROTEIN-RELATED"/>
    <property type="match status" value="1"/>
</dbReference>
<gene>
    <name evidence="10" type="primary">LOC106746157</name>
</gene>
<dbReference type="KEGG" id="dqu:106746157"/>
<dbReference type="GeneID" id="106746157"/>
<keyword evidence="1" id="KW-0147">Chitin-binding</keyword>
<keyword evidence="4" id="KW-1015">Disulfide bond</keyword>